<evidence type="ECO:0000256" key="2">
    <source>
        <dbReference type="SAM" id="MobiDB-lite"/>
    </source>
</evidence>
<dbReference type="Pfam" id="PF07282">
    <property type="entry name" value="Cas12f1-like_TNB"/>
    <property type="match status" value="1"/>
</dbReference>
<evidence type="ECO:0000256" key="1">
    <source>
        <dbReference type="ARBA" id="ARBA00023125"/>
    </source>
</evidence>
<evidence type="ECO:0000313" key="4">
    <source>
        <dbReference type="EMBL" id="OAQ22580.1"/>
    </source>
</evidence>
<keyword evidence="1" id="KW-0238">DNA-binding</keyword>
<keyword evidence="5" id="KW-1185">Reference proteome</keyword>
<dbReference type="OrthoDB" id="2441143at2759"/>
<reference evidence="4 5" key="1">
    <citation type="submission" date="2016-05" db="EMBL/GenBank/DDBJ databases">
        <title>Genome sequencing reveals origins of a unique bacterial endosymbiosis in the earliest lineages of terrestrial Fungi.</title>
        <authorList>
            <consortium name="DOE Joint Genome Institute"/>
            <person name="Uehling J."/>
            <person name="Gryganskyi A."/>
            <person name="Hameed K."/>
            <person name="Tschaplinski T."/>
            <person name="Misztal P."/>
            <person name="Wu S."/>
            <person name="Desiro A."/>
            <person name="Vande Pol N."/>
            <person name="Du Z.-Y."/>
            <person name="Zienkiewicz A."/>
            <person name="Zienkiewicz K."/>
            <person name="Morin E."/>
            <person name="Tisserant E."/>
            <person name="Splivallo R."/>
            <person name="Hainaut M."/>
            <person name="Henrissat B."/>
            <person name="Ohm R."/>
            <person name="Kuo A."/>
            <person name="Yan J."/>
            <person name="Lipzen A."/>
            <person name="Nolan M."/>
            <person name="Labutti K."/>
            <person name="Barry K."/>
            <person name="Goldstein A."/>
            <person name="Labbe J."/>
            <person name="Schadt C."/>
            <person name="Tuskan G."/>
            <person name="Grigoriev I."/>
            <person name="Martin F."/>
            <person name="Vilgalys R."/>
            <person name="Bonito G."/>
        </authorList>
    </citation>
    <scope>NUCLEOTIDE SEQUENCE [LARGE SCALE GENOMIC DNA]</scope>
    <source>
        <strain evidence="4 5">AG-77</strain>
    </source>
</reference>
<name>A0A197JBU8_9FUNG</name>
<evidence type="ECO:0000313" key="5">
    <source>
        <dbReference type="Proteomes" id="UP000078512"/>
    </source>
</evidence>
<sequence length="197" mass="21842">MRRARQAEYQAIAESLLGIVGGSLGRRVEDNKSTDPILIGVGLGQFASKSRLSSLHSTFLSYFVQKARSLGYVVVGLNEYYTSKKCPRCTHFVAQVTLRTFYCFHCQIFHHRDVMAAENMCKIALGHLVRHERPDYLQPINADGTYPWKASSDEGSSTTSSSVAISSTSADRALGRRKRTMTASSQDQGRRGKSTRA</sequence>
<gene>
    <name evidence="4" type="ORF">K457DRAFT_295811</name>
</gene>
<proteinExistence type="predicted"/>
<dbReference type="EMBL" id="KV442154">
    <property type="protein sequence ID" value="OAQ22580.1"/>
    <property type="molecule type" value="Genomic_DNA"/>
</dbReference>
<accession>A0A197JBU8</accession>
<protein>
    <recommendedName>
        <fullName evidence="3">Cas12f1-like TNB domain-containing protein</fullName>
    </recommendedName>
</protein>
<dbReference type="GO" id="GO:0003677">
    <property type="term" value="F:DNA binding"/>
    <property type="evidence" value="ECO:0007669"/>
    <property type="project" value="UniProtKB-KW"/>
</dbReference>
<dbReference type="InterPro" id="IPR010095">
    <property type="entry name" value="Cas12f1-like_TNB"/>
</dbReference>
<feature type="domain" description="Cas12f1-like TNB" evidence="3">
    <location>
        <begin position="56"/>
        <end position="119"/>
    </location>
</feature>
<feature type="compositionally biased region" description="Low complexity" evidence="2">
    <location>
        <begin position="153"/>
        <end position="170"/>
    </location>
</feature>
<organism evidence="4 5">
    <name type="scientific">Linnemannia elongata AG-77</name>
    <dbReference type="NCBI Taxonomy" id="1314771"/>
    <lineage>
        <taxon>Eukaryota</taxon>
        <taxon>Fungi</taxon>
        <taxon>Fungi incertae sedis</taxon>
        <taxon>Mucoromycota</taxon>
        <taxon>Mortierellomycotina</taxon>
        <taxon>Mortierellomycetes</taxon>
        <taxon>Mortierellales</taxon>
        <taxon>Mortierellaceae</taxon>
        <taxon>Linnemannia</taxon>
    </lineage>
</organism>
<dbReference type="Proteomes" id="UP000078512">
    <property type="component" value="Unassembled WGS sequence"/>
</dbReference>
<evidence type="ECO:0000259" key="3">
    <source>
        <dbReference type="Pfam" id="PF07282"/>
    </source>
</evidence>
<feature type="region of interest" description="Disordered" evidence="2">
    <location>
        <begin position="148"/>
        <end position="197"/>
    </location>
</feature>
<dbReference type="AlphaFoldDB" id="A0A197JBU8"/>